<dbReference type="PANTHER" id="PTHR43156">
    <property type="entry name" value="STAGE II SPORULATION PROTEIN E-RELATED"/>
    <property type="match status" value="1"/>
</dbReference>
<dbReference type="RefSeq" id="WP_190034573.1">
    <property type="nucleotide sequence ID" value="NZ_BMWD01000004.1"/>
</dbReference>
<sequence>MIRTKIGDPRRAGPRTAHLTRWRQAAARTPDSAVPGTFRGVRGLLPGRTGRRCPGRRRGRRLRDALATGLPTLWGAAAVTFKLTCPLARQDGLEARIATCLVLLAVGTGLVVHARRGLLRELRQVRRVAGAAQGVLLRPPPPRLEGLSFAAAQFSADRGATVGGDLYEVVGTEHGVRVVMGDVRGHGLAALGTVAAVLGSFREAAHDEAELPGVLRRLERALARHLGERAKSGHHPSGAAPGVEGAVAEEFVTVLLLEIGGDGTMRALNCGHPWPYLLRRGPVPAGAAGPVEQIAVADPLPPLGLFPLPAEPAVVRCGRLLPGEALFLHTDGAEDARDRGGRFFPLAAVLADAVLAEGVRAEAVLTDTVLANAAPAGTAPTGAVRADTVRADAVPGRIVSPQELLRTVSGRLRRHVGGRPPDDVAMLVIRNDRNRPTARPGPSMARHSTP</sequence>
<proteinExistence type="predicted"/>
<evidence type="ECO:0000256" key="1">
    <source>
        <dbReference type="ARBA" id="ARBA00022801"/>
    </source>
</evidence>
<dbReference type="Gene3D" id="3.60.40.10">
    <property type="entry name" value="PPM-type phosphatase domain"/>
    <property type="match status" value="1"/>
</dbReference>
<keyword evidence="4" id="KW-1185">Reference proteome</keyword>
<dbReference type="InterPro" id="IPR001932">
    <property type="entry name" value="PPM-type_phosphatase-like_dom"/>
</dbReference>
<dbReference type="InterPro" id="IPR036457">
    <property type="entry name" value="PPM-type-like_dom_sf"/>
</dbReference>
<dbReference type="Proteomes" id="UP000645555">
    <property type="component" value="Unassembled WGS sequence"/>
</dbReference>
<feature type="domain" description="PPM-type phosphatase" evidence="2">
    <location>
        <begin position="144"/>
        <end position="431"/>
    </location>
</feature>
<dbReference type="InterPro" id="IPR052016">
    <property type="entry name" value="Bact_Sigma-Reg"/>
</dbReference>
<evidence type="ECO:0000313" key="3">
    <source>
        <dbReference type="EMBL" id="GGX49051.1"/>
    </source>
</evidence>
<dbReference type="EMBL" id="BMWD01000004">
    <property type="protein sequence ID" value="GGX49051.1"/>
    <property type="molecule type" value="Genomic_DNA"/>
</dbReference>
<comment type="caution">
    <text evidence="3">The sequence shown here is derived from an EMBL/GenBank/DDBJ whole genome shotgun (WGS) entry which is preliminary data.</text>
</comment>
<keyword evidence="1" id="KW-0378">Hydrolase</keyword>
<name>A0A918N7X7_9ACTN</name>
<accession>A0A918N7X7</accession>
<dbReference type="AlphaFoldDB" id="A0A918N7X7"/>
<protein>
    <submittedName>
        <fullName evidence="3">Membrane protein</fullName>
    </submittedName>
</protein>
<dbReference type="PANTHER" id="PTHR43156:SF2">
    <property type="entry name" value="STAGE II SPORULATION PROTEIN E"/>
    <property type="match status" value="1"/>
</dbReference>
<evidence type="ECO:0000313" key="4">
    <source>
        <dbReference type="Proteomes" id="UP000645555"/>
    </source>
</evidence>
<dbReference type="Pfam" id="PF07228">
    <property type="entry name" value="SpoIIE"/>
    <property type="match status" value="1"/>
</dbReference>
<reference evidence="3" key="1">
    <citation type="journal article" date="2014" name="Int. J. Syst. Evol. Microbiol.">
        <title>Complete genome sequence of Corynebacterium casei LMG S-19264T (=DSM 44701T), isolated from a smear-ripened cheese.</title>
        <authorList>
            <consortium name="US DOE Joint Genome Institute (JGI-PGF)"/>
            <person name="Walter F."/>
            <person name="Albersmeier A."/>
            <person name="Kalinowski J."/>
            <person name="Ruckert C."/>
        </authorList>
    </citation>
    <scope>NUCLEOTIDE SEQUENCE</scope>
    <source>
        <strain evidence="3">JCM 4956</strain>
    </source>
</reference>
<evidence type="ECO:0000259" key="2">
    <source>
        <dbReference type="SMART" id="SM00331"/>
    </source>
</evidence>
<gene>
    <name evidence="3" type="ORF">GCM10010515_15190</name>
</gene>
<dbReference type="SMART" id="SM00331">
    <property type="entry name" value="PP2C_SIG"/>
    <property type="match status" value="1"/>
</dbReference>
<reference evidence="3" key="2">
    <citation type="submission" date="2020-09" db="EMBL/GenBank/DDBJ databases">
        <authorList>
            <person name="Sun Q."/>
            <person name="Ohkuma M."/>
        </authorList>
    </citation>
    <scope>NUCLEOTIDE SEQUENCE</scope>
    <source>
        <strain evidence="3">JCM 4956</strain>
    </source>
</reference>
<organism evidence="3 4">
    <name type="scientific">Streptomyces fructofermentans</name>
    <dbReference type="NCBI Taxonomy" id="152141"/>
    <lineage>
        <taxon>Bacteria</taxon>
        <taxon>Bacillati</taxon>
        <taxon>Actinomycetota</taxon>
        <taxon>Actinomycetes</taxon>
        <taxon>Kitasatosporales</taxon>
        <taxon>Streptomycetaceae</taxon>
        <taxon>Streptomyces</taxon>
    </lineage>
</organism>
<dbReference type="GO" id="GO:0016791">
    <property type="term" value="F:phosphatase activity"/>
    <property type="evidence" value="ECO:0007669"/>
    <property type="project" value="TreeGrafter"/>
</dbReference>